<sequence length="235" mass="27017">MRMSSRTKRTEQPAYAVHCTHNAVSIDTLTHSQALLGTEILRPSLVIFKRVESCLPEEVLVAWERSRNHRLKETKESRTLEQLMNFLRQEVKGEEMVHLARTGFASHQSSRRKELHNDQVKQSESTTASGLVSLQTPVWALSSLVSVQLRRRIHHSFLIRSSEKLLCDERHSIHRRSSVRRECRKPFVWILFVEISKSPGGYFGETNLNIWPGIFTAPSTEREISGPKGSTILHR</sequence>
<dbReference type="OrthoDB" id="6434527at2759"/>
<keyword evidence="3" id="KW-1185">Reference proteome</keyword>
<accession>A0A4Y2UUY0</accession>
<evidence type="ECO:0000313" key="3">
    <source>
        <dbReference type="Proteomes" id="UP000499080"/>
    </source>
</evidence>
<proteinExistence type="predicted"/>
<feature type="compositionally biased region" description="Basic and acidic residues" evidence="1">
    <location>
        <begin position="111"/>
        <end position="121"/>
    </location>
</feature>
<reference evidence="2 3" key="1">
    <citation type="journal article" date="2019" name="Sci. Rep.">
        <title>Orb-weaving spider Araneus ventricosus genome elucidates the spidroin gene catalogue.</title>
        <authorList>
            <person name="Kono N."/>
            <person name="Nakamura H."/>
            <person name="Ohtoshi R."/>
            <person name="Moran D.A.P."/>
            <person name="Shinohara A."/>
            <person name="Yoshida Y."/>
            <person name="Fujiwara M."/>
            <person name="Mori M."/>
            <person name="Tomita M."/>
            <person name="Arakawa K."/>
        </authorList>
    </citation>
    <scope>NUCLEOTIDE SEQUENCE [LARGE SCALE GENOMIC DNA]</scope>
</reference>
<organism evidence="2 3">
    <name type="scientific">Araneus ventricosus</name>
    <name type="common">Orbweaver spider</name>
    <name type="synonym">Epeira ventricosa</name>
    <dbReference type="NCBI Taxonomy" id="182803"/>
    <lineage>
        <taxon>Eukaryota</taxon>
        <taxon>Metazoa</taxon>
        <taxon>Ecdysozoa</taxon>
        <taxon>Arthropoda</taxon>
        <taxon>Chelicerata</taxon>
        <taxon>Arachnida</taxon>
        <taxon>Araneae</taxon>
        <taxon>Araneomorphae</taxon>
        <taxon>Entelegynae</taxon>
        <taxon>Araneoidea</taxon>
        <taxon>Araneidae</taxon>
        <taxon>Araneus</taxon>
    </lineage>
</organism>
<feature type="region of interest" description="Disordered" evidence="1">
    <location>
        <begin position="103"/>
        <end position="128"/>
    </location>
</feature>
<evidence type="ECO:0000256" key="1">
    <source>
        <dbReference type="SAM" id="MobiDB-lite"/>
    </source>
</evidence>
<gene>
    <name evidence="2" type="ORF">AVEN_189040_1</name>
</gene>
<dbReference type="Proteomes" id="UP000499080">
    <property type="component" value="Unassembled WGS sequence"/>
</dbReference>
<comment type="caution">
    <text evidence="2">The sequence shown here is derived from an EMBL/GenBank/DDBJ whole genome shotgun (WGS) entry which is preliminary data.</text>
</comment>
<evidence type="ECO:0000313" key="2">
    <source>
        <dbReference type="EMBL" id="GBO16799.1"/>
    </source>
</evidence>
<name>A0A4Y2UUY0_ARAVE</name>
<protein>
    <submittedName>
        <fullName evidence="2">Uncharacterized protein</fullName>
    </submittedName>
</protein>
<dbReference type="AlphaFoldDB" id="A0A4Y2UUY0"/>
<dbReference type="EMBL" id="BGPR01040632">
    <property type="protein sequence ID" value="GBO16799.1"/>
    <property type="molecule type" value="Genomic_DNA"/>
</dbReference>